<keyword evidence="3" id="KW-1185">Reference proteome</keyword>
<dbReference type="GO" id="GO:0005525">
    <property type="term" value="F:GTP binding"/>
    <property type="evidence" value="ECO:0007669"/>
    <property type="project" value="InterPro"/>
</dbReference>
<dbReference type="PANTHER" id="PTHR46406">
    <property type="entry name" value="NITRIC OXIDE-ASSOCIATED PROTEIN 1"/>
    <property type="match status" value="1"/>
</dbReference>
<dbReference type="CDD" id="cd01855">
    <property type="entry name" value="YqeH"/>
    <property type="match status" value="1"/>
</dbReference>
<accession>A0A154PBB9</accession>
<dbReference type="OrthoDB" id="1696305at2759"/>
<dbReference type="InterPro" id="IPR006073">
    <property type="entry name" value="GTP-bd"/>
</dbReference>
<organism evidence="2 3">
    <name type="scientific">Dufourea novaeangliae</name>
    <name type="common">Sweat bee</name>
    <dbReference type="NCBI Taxonomy" id="178035"/>
    <lineage>
        <taxon>Eukaryota</taxon>
        <taxon>Metazoa</taxon>
        <taxon>Ecdysozoa</taxon>
        <taxon>Arthropoda</taxon>
        <taxon>Hexapoda</taxon>
        <taxon>Insecta</taxon>
        <taxon>Pterygota</taxon>
        <taxon>Neoptera</taxon>
        <taxon>Endopterygota</taxon>
        <taxon>Hymenoptera</taxon>
        <taxon>Apocrita</taxon>
        <taxon>Aculeata</taxon>
        <taxon>Apoidea</taxon>
        <taxon>Anthophila</taxon>
        <taxon>Halictidae</taxon>
        <taxon>Rophitinae</taxon>
        <taxon>Dufourea</taxon>
    </lineage>
</organism>
<dbReference type="PANTHER" id="PTHR46406:SF1">
    <property type="entry name" value="NITRIC OXIDE-ASSOCIATED PROTEIN 1"/>
    <property type="match status" value="1"/>
</dbReference>
<dbReference type="InterPro" id="IPR027417">
    <property type="entry name" value="P-loop_NTPase"/>
</dbReference>
<proteinExistence type="predicted"/>
<sequence>MYISRVRSCLSHVKARSILCSSRLYYSQQTVLNESDSYKVDPKVLALREKLLYCDHLDLQNLRLGYTKRKQLQKKQQIYTQSKMQQKLFHEPVFSVMWDEKNKSSSIETETDNDIEVELKEQKPVHMPYSRIDTYEAVDVLPEKIKEKTHVLLNQRYKDLYEKHLALEACSKIKSKRNLKELMKDENIKTLPKGELWKVPPTWMSDFEQFNETETDRDWYKNYGTPDPLSTVSSIPCGGCGALLHCKDPAIPGYLPSELFSHCKQNELKLTVCQRCHFLKFYNAALEVKVSVEDYPKLLSTIKRKKCAVLLMVDLTDFPGSIWPNLKSVLHPFTPIFLVGNKVDLLPRDCPTFFDNVKQQLLNTVLDVTGINTANVTHVALASAKTGYGVEELINKLQRKWRYKGDVYLVGCTNVGKSSMFNALLKSDYCKIQAVDLIQRATISPWPGTTLNLLKFPILNPQPQKLMLRARRLKQEQSFSIDEKKKGELLFKKTGKIKFATLQGYIGRTFTERTMENAPIDPFSEKSHKFMDGKLGFDESQLEYAESRWCYDTPGTIQRDQTLDLLTTDELLLTLPQETIVPRTFIFRPKETVFVAGMGRLDFLEGDLYIRCTLFTSKELPITMCYTNDADEIYEQLLQTEAFVVPSNDPERLKVWPKLEGMEMKLTGISRHESVADVVLSSIGWIAITPHENQNIALKAWTPQARGLYLRTPALLKKSVMHRGIKTAGTPLYSLGKKMYVK</sequence>
<gene>
    <name evidence="2" type="ORF">WN55_10716</name>
</gene>
<reference evidence="2 3" key="1">
    <citation type="submission" date="2015-07" db="EMBL/GenBank/DDBJ databases">
        <title>The genome of Dufourea novaeangliae.</title>
        <authorList>
            <person name="Pan H."/>
            <person name="Kapheim K."/>
        </authorList>
    </citation>
    <scope>NUCLEOTIDE SEQUENCE [LARGE SCALE GENOMIC DNA]</scope>
    <source>
        <strain evidence="2">0120121106</strain>
        <tissue evidence="2">Whole body</tissue>
    </source>
</reference>
<feature type="domain" description="G" evidence="1">
    <location>
        <begin position="407"/>
        <end position="458"/>
    </location>
</feature>
<name>A0A154PBB9_DUFNO</name>
<evidence type="ECO:0000313" key="2">
    <source>
        <dbReference type="EMBL" id="KZC08694.1"/>
    </source>
</evidence>
<evidence type="ECO:0000259" key="1">
    <source>
        <dbReference type="Pfam" id="PF01926"/>
    </source>
</evidence>
<dbReference type="STRING" id="178035.A0A154PBB9"/>
<dbReference type="Gene3D" id="3.40.50.300">
    <property type="entry name" value="P-loop containing nucleotide triphosphate hydrolases"/>
    <property type="match status" value="1"/>
</dbReference>
<dbReference type="InterPro" id="IPR052807">
    <property type="entry name" value="Mito_transl_resp_regulator"/>
</dbReference>
<protein>
    <submittedName>
        <fullName evidence="2">Nitric oxide-associated protein 1</fullName>
    </submittedName>
</protein>
<dbReference type="SUPFAM" id="SSF52540">
    <property type="entry name" value="P-loop containing nucleoside triphosphate hydrolases"/>
    <property type="match status" value="1"/>
</dbReference>
<dbReference type="Proteomes" id="UP000076502">
    <property type="component" value="Unassembled WGS sequence"/>
</dbReference>
<dbReference type="Pfam" id="PF01926">
    <property type="entry name" value="MMR_HSR1"/>
    <property type="match status" value="1"/>
</dbReference>
<dbReference type="AlphaFoldDB" id="A0A154PBB9"/>
<dbReference type="EMBL" id="KQ434856">
    <property type="protein sequence ID" value="KZC08694.1"/>
    <property type="molecule type" value="Genomic_DNA"/>
</dbReference>
<evidence type="ECO:0000313" key="3">
    <source>
        <dbReference type="Proteomes" id="UP000076502"/>
    </source>
</evidence>